<keyword evidence="3" id="KW-1185">Reference proteome</keyword>
<feature type="compositionally biased region" description="Polar residues" evidence="1">
    <location>
        <begin position="236"/>
        <end position="245"/>
    </location>
</feature>
<name>A0AAE8MUC7_9PEZI</name>
<feature type="compositionally biased region" description="Low complexity" evidence="1">
    <location>
        <begin position="46"/>
        <end position="66"/>
    </location>
</feature>
<dbReference type="Proteomes" id="UP001187682">
    <property type="component" value="Unassembled WGS sequence"/>
</dbReference>
<evidence type="ECO:0000313" key="2">
    <source>
        <dbReference type="EMBL" id="SPN99520.1"/>
    </source>
</evidence>
<dbReference type="EMBL" id="ONZQ02000003">
    <property type="protein sequence ID" value="SPN99520.1"/>
    <property type="molecule type" value="Genomic_DNA"/>
</dbReference>
<evidence type="ECO:0000256" key="1">
    <source>
        <dbReference type="SAM" id="MobiDB-lite"/>
    </source>
</evidence>
<organism evidence="2 3">
    <name type="scientific">Cephalotrichum gorgonifer</name>
    <dbReference type="NCBI Taxonomy" id="2041049"/>
    <lineage>
        <taxon>Eukaryota</taxon>
        <taxon>Fungi</taxon>
        <taxon>Dikarya</taxon>
        <taxon>Ascomycota</taxon>
        <taxon>Pezizomycotina</taxon>
        <taxon>Sordariomycetes</taxon>
        <taxon>Hypocreomycetidae</taxon>
        <taxon>Microascales</taxon>
        <taxon>Microascaceae</taxon>
        <taxon>Cephalotrichum</taxon>
    </lineage>
</organism>
<accession>A0AAE8MUC7</accession>
<feature type="region of interest" description="Disordered" evidence="1">
    <location>
        <begin position="1"/>
        <end position="245"/>
    </location>
</feature>
<feature type="compositionally biased region" description="Polar residues" evidence="1">
    <location>
        <begin position="22"/>
        <end position="35"/>
    </location>
</feature>
<dbReference type="AlphaFoldDB" id="A0AAE8MUC7"/>
<evidence type="ECO:0000313" key="3">
    <source>
        <dbReference type="Proteomes" id="UP001187682"/>
    </source>
</evidence>
<feature type="compositionally biased region" description="Acidic residues" evidence="1">
    <location>
        <begin position="1"/>
        <end position="10"/>
    </location>
</feature>
<protein>
    <submittedName>
        <fullName evidence="2">Uncharacterized protein</fullName>
    </submittedName>
</protein>
<sequence length="245" mass="26596">MEDSTMEEEDSKTPTRAPAFQQDISTPSRAGSTRFQGDVHRSSPNAPRLLRTAATTLPTPYRTLTPSNNDGSESELDASKEQPNELPSLYRLRRSLRAANIDERYMNRPLIRPKGPREAPPAPQRLKRHRNGEPGIESEVLAAGVGHGQPVPAVGGRPMSAMGRARAQPAGPRPLVLSPSMRRLYRPESPGLIPQPLRLTGALAPAQDTIVTDENDDSGSNSSTPKASRLNKRPALSSNMDMNDA</sequence>
<gene>
    <name evidence="2" type="ORF">DNG_02372</name>
</gene>
<comment type="caution">
    <text evidence="2">The sequence shown here is derived from an EMBL/GenBank/DDBJ whole genome shotgun (WGS) entry which is preliminary data.</text>
</comment>
<proteinExistence type="predicted"/>
<reference evidence="2" key="1">
    <citation type="submission" date="2018-03" db="EMBL/GenBank/DDBJ databases">
        <authorList>
            <person name="Guldener U."/>
        </authorList>
    </citation>
    <scope>NUCLEOTIDE SEQUENCE</scope>
</reference>